<evidence type="ECO:0000256" key="1">
    <source>
        <dbReference type="SAM" id="MobiDB-lite"/>
    </source>
</evidence>
<reference evidence="4" key="1">
    <citation type="journal article" date="2019" name="Int. J. Syst. Evol. Microbiol.">
        <title>The Global Catalogue of Microorganisms (GCM) 10K type strain sequencing project: providing services to taxonomists for standard genome sequencing and annotation.</title>
        <authorList>
            <consortium name="The Broad Institute Genomics Platform"/>
            <consortium name="The Broad Institute Genome Sequencing Center for Infectious Disease"/>
            <person name="Wu L."/>
            <person name="Ma J."/>
        </authorList>
    </citation>
    <scope>NUCLEOTIDE SEQUENCE [LARGE SCALE GENOMIC DNA]</scope>
    <source>
        <strain evidence="4">CECT 8531</strain>
    </source>
</reference>
<dbReference type="EMBL" id="JBHSDH010000006">
    <property type="protein sequence ID" value="MFC4290982.1"/>
    <property type="molecule type" value="Genomic_DNA"/>
</dbReference>
<feature type="transmembrane region" description="Helical" evidence="2">
    <location>
        <begin position="45"/>
        <end position="65"/>
    </location>
</feature>
<gene>
    <name evidence="3" type="ORF">ACFOWX_00950</name>
</gene>
<evidence type="ECO:0000256" key="2">
    <source>
        <dbReference type="SAM" id="Phobius"/>
    </source>
</evidence>
<evidence type="ECO:0000313" key="4">
    <source>
        <dbReference type="Proteomes" id="UP001595887"/>
    </source>
</evidence>
<feature type="transmembrane region" description="Helical" evidence="2">
    <location>
        <begin position="172"/>
        <end position="193"/>
    </location>
</feature>
<protein>
    <submittedName>
        <fullName evidence="3">DUF2254 domain-containing protein</fullName>
    </submittedName>
</protein>
<organism evidence="3 4">
    <name type="scientific">Sphingorhabdus arenilitoris</name>
    <dbReference type="NCBI Taxonomy" id="1490041"/>
    <lineage>
        <taxon>Bacteria</taxon>
        <taxon>Pseudomonadati</taxon>
        <taxon>Pseudomonadota</taxon>
        <taxon>Alphaproteobacteria</taxon>
        <taxon>Sphingomonadales</taxon>
        <taxon>Sphingomonadaceae</taxon>
        <taxon>Sphingorhabdus</taxon>
    </lineage>
</organism>
<dbReference type="Pfam" id="PF10011">
    <property type="entry name" value="DUF2254"/>
    <property type="match status" value="1"/>
</dbReference>
<keyword evidence="2" id="KW-0472">Membrane</keyword>
<proteinExistence type="predicted"/>
<feature type="region of interest" description="Disordered" evidence="1">
    <location>
        <begin position="1"/>
        <end position="25"/>
    </location>
</feature>
<dbReference type="InterPro" id="IPR018723">
    <property type="entry name" value="DUF2254_membrane"/>
</dbReference>
<feature type="transmembrane region" description="Helical" evidence="2">
    <location>
        <begin position="97"/>
        <end position="121"/>
    </location>
</feature>
<keyword evidence="2" id="KW-0812">Transmembrane</keyword>
<dbReference type="Proteomes" id="UP001595887">
    <property type="component" value="Unassembled WGS sequence"/>
</dbReference>
<accession>A0ABV8RC86</accession>
<keyword evidence="2" id="KW-1133">Transmembrane helix</keyword>
<keyword evidence="4" id="KW-1185">Reference proteome</keyword>
<name>A0ABV8RC86_9SPHN</name>
<evidence type="ECO:0000313" key="3">
    <source>
        <dbReference type="EMBL" id="MFC4290982.1"/>
    </source>
</evidence>
<sequence length="484" mass="53105">MAPPNRVGNYALTSPKKPSQHESGSADAMTLSSAKLLAIFDRLRASYWFIPAVMACAALIIAIAARSADIYLIEAGQKLPAWLPKATAEDARSTLELMASAIITVAGVVFSVTLVAISFAAGQYGPRLIGNMMRDQGSQISLGTFVAAFVYMIAIIQGINTASMERDNYYPVISMMLAYVFTASSVGIFIYFIHHSAEAININNITADVGKSLLRQTDNIFPDVDEGGAHGDIPDIPENYIQFPAKQSGFIQAVDIKKLIQIAKDNSARIHILYRPGDFVTTGDIVLIIEPNVSDNAEISEQILPCITLDIERNAHQNIYFLIDELVEILARALSPGINDPFTAIYCMNWMKAACIAVARKKPQPSAYCDDDGAIRLISRPVTFADILARCMDQSRPYTSKDRNAGLHNMKILADIMLRTDNDAYRKLILRHAEQLAQDGDAHLRSVIDRDELKQRYVAIKGLADKQGQINSVIHQEAWIGGSA</sequence>
<dbReference type="RefSeq" id="WP_381420582.1">
    <property type="nucleotide sequence ID" value="NZ_JBHSDH010000006.1"/>
</dbReference>
<feature type="transmembrane region" description="Helical" evidence="2">
    <location>
        <begin position="142"/>
        <end position="160"/>
    </location>
</feature>
<comment type="caution">
    <text evidence="3">The sequence shown here is derived from an EMBL/GenBank/DDBJ whole genome shotgun (WGS) entry which is preliminary data.</text>
</comment>